<dbReference type="EMBL" id="RKLN01000002">
    <property type="protein sequence ID" value="RVW04867.1"/>
    <property type="molecule type" value="Genomic_DNA"/>
</dbReference>
<evidence type="ECO:0000256" key="1">
    <source>
        <dbReference type="ARBA" id="ARBA00008710"/>
    </source>
</evidence>
<proteinExistence type="inferred from homology"/>
<dbReference type="GO" id="GO:0005886">
    <property type="term" value="C:plasma membrane"/>
    <property type="evidence" value="ECO:0007669"/>
    <property type="project" value="TreeGrafter"/>
</dbReference>
<organism evidence="3 4">
    <name type="scientific">Rhodococcus spongiicola</name>
    <dbReference type="NCBI Taxonomy" id="2487352"/>
    <lineage>
        <taxon>Bacteria</taxon>
        <taxon>Bacillati</taxon>
        <taxon>Actinomycetota</taxon>
        <taxon>Actinomycetes</taxon>
        <taxon>Mycobacteriales</taxon>
        <taxon>Nocardiaceae</taxon>
        <taxon>Rhodococcus</taxon>
    </lineage>
</organism>
<dbReference type="Proteomes" id="UP000284333">
    <property type="component" value="Unassembled WGS sequence"/>
</dbReference>
<name>A0A438B1Q3_9NOCA</name>
<comment type="catalytic activity">
    <reaction evidence="2">
        <text>oxidized coenzyme F420-(gamma-L-Glu)(n) + a quinol + H(+) = reduced coenzyme F420-(gamma-L-Glu)(n) + a quinone</text>
        <dbReference type="Rhea" id="RHEA:39663"/>
        <dbReference type="Rhea" id="RHEA-COMP:12939"/>
        <dbReference type="Rhea" id="RHEA-COMP:14378"/>
        <dbReference type="ChEBI" id="CHEBI:15378"/>
        <dbReference type="ChEBI" id="CHEBI:24646"/>
        <dbReference type="ChEBI" id="CHEBI:132124"/>
        <dbReference type="ChEBI" id="CHEBI:133980"/>
        <dbReference type="ChEBI" id="CHEBI:139511"/>
    </reaction>
</comment>
<accession>A0A438B1Q3</accession>
<dbReference type="PANTHER" id="PTHR39428:SF1">
    <property type="entry name" value="F420H(2)-DEPENDENT QUINONE REDUCTASE RV1261C"/>
    <property type="match status" value="1"/>
</dbReference>
<dbReference type="OrthoDB" id="8225825at2"/>
<protein>
    <submittedName>
        <fullName evidence="3">Nitroreductase family deazaflavin-dependent oxidoreductase</fullName>
    </submittedName>
</protein>
<evidence type="ECO:0000313" key="4">
    <source>
        <dbReference type="Proteomes" id="UP000284333"/>
    </source>
</evidence>
<comment type="caution">
    <text evidence="3">The sequence shown here is derived from an EMBL/GenBank/DDBJ whole genome shotgun (WGS) entry which is preliminary data.</text>
</comment>
<comment type="similarity">
    <text evidence="1">Belongs to the F420H(2)-dependent quinone reductase family.</text>
</comment>
<dbReference type="AlphaFoldDB" id="A0A438B1Q3"/>
<dbReference type="Pfam" id="PF04075">
    <property type="entry name" value="F420H2_quin_red"/>
    <property type="match status" value="1"/>
</dbReference>
<dbReference type="InterPro" id="IPR012349">
    <property type="entry name" value="Split_barrel_FMN-bd"/>
</dbReference>
<gene>
    <name evidence="3" type="ORF">EF834_07710</name>
</gene>
<evidence type="ECO:0000313" key="3">
    <source>
        <dbReference type="EMBL" id="RVW04867.1"/>
    </source>
</evidence>
<evidence type="ECO:0000256" key="2">
    <source>
        <dbReference type="ARBA" id="ARBA00049106"/>
    </source>
</evidence>
<dbReference type="NCBIfam" id="TIGR00026">
    <property type="entry name" value="hi_GC_TIGR00026"/>
    <property type="match status" value="1"/>
</dbReference>
<dbReference type="SUPFAM" id="SSF50475">
    <property type="entry name" value="FMN-binding split barrel"/>
    <property type="match status" value="1"/>
</dbReference>
<dbReference type="PANTHER" id="PTHR39428">
    <property type="entry name" value="F420H(2)-DEPENDENT QUINONE REDUCTASE RV1261C"/>
    <property type="match status" value="1"/>
</dbReference>
<dbReference type="InterPro" id="IPR004378">
    <property type="entry name" value="F420H2_quin_Rdtase"/>
</dbReference>
<sequence length="178" mass="19788">MPDETRDPMSENGRYRAANPLQRFVIRNGASVAAGRILAPTQRHIDALIFRISKGRRTLTSMALGWPIVMLTSVGARSSLSRTVPLLGLPDGNRIVVIASNYGQAGNPSWYHNLRAHPHASMTVAGGPSQQVLAREAEGSERERLWRLALEYYPGWADYEQRVTGRRIPVMVLEPETD</sequence>
<keyword evidence="4" id="KW-1185">Reference proteome</keyword>
<dbReference type="GO" id="GO:0016491">
    <property type="term" value="F:oxidoreductase activity"/>
    <property type="evidence" value="ECO:0007669"/>
    <property type="project" value="InterPro"/>
</dbReference>
<dbReference type="GO" id="GO:0070967">
    <property type="term" value="F:coenzyme F420 binding"/>
    <property type="evidence" value="ECO:0007669"/>
    <property type="project" value="TreeGrafter"/>
</dbReference>
<reference evidence="3 4" key="1">
    <citation type="submission" date="2018-11" db="EMBL/GenBank/DDBJ databases">
        <title>Rhodococcus spongicola sp. nov. and Rhodococcus xishaensis sp. nov. from marine sponges.</title>
        <authorList>
            <person name="Li L."/>
            <person name="Lin H.W."/>
        </authorList>
    </citation>
    <scope>NUCLEOTIDE SEQUENCE [LARGE SCALE GENOMIC DNA]</scope>
    <source>
        <strain evidence="3 4">LHW50502</strain>
    </source>
</reference>
<dbReference type="Gene3D" id="2.30.110.10">
    <property type="entry name" value="Electron Transport, Fmn-binding Protein, Chain A"/>
    <property type="match status" value="1"/>
</dbReference>